<reference evidence="2" key="1">
    <citation type="journal article" date="2016" name="Proc. Natl. Acad. Sci. U.S.A.">
        <title>Comparative genomics of biotechnologically important yeasts.</title>
        <authorList>
            <person name="Riley R."/>
            <person name="Haridas S."/>
            <person name="Wolfe K.H."/>
            <person name="Lopes M.R."/>
            <person name="Hittinger C.T."/>
            <person name="Goeker M."/>
            <person name="Salamov A.A."/>
            <person name="Wisecaver J.H."/>
            <person name="Long T.M."/>
            <person name="Calvey C.H."/>
            <person name="Aerts A.L."/>
            <person name="Barry K.W."/>
            <person name="Choi C."/>
            <person name="Clum A."/>
            <person name="Coughlan A.Y."/>
            <person name="Deshpande S."/>
            <person name="Douglass A.P."/>
            <person name="Hanson S.J."/>
            <person name="Klenk H.-P."/>
            <person name="LaButti K.M."/>
            <person name="Lapidus A."/>
            <person name="Lindquist E.A."/>
            <person name="Lipzen A.M."/>
            <person name="Meier-Kolthoff J.P."/>
            <person name="Ohm R.A."/>
            <person name="Otillar R.P."/>
            <person name="Pangilinan J.L."/>
            <person name="Peng Y."/>
            <person name="Rokas A."/>
            <person name="Rosa C.A."/>
            <person name="Scheuner C."/>
            <person name="Sibirny A.A."/>
            <person name="Slot J.C."/>
            <person name="Stielow J.B."/>
            <person name="Sun H."/>
            <person name="Kurtzman C.P."/>
            <person name="Blackwell M."/>
            <person name="Grigoriev I.V."/>
            <person name="Jeffries T.W."/>
        </authorList>
    </citation>
    <scope>NUCLEOTIDE SEQUENCE [LARGE SCALE GENOMIC DNA]</scope>
    <source>
        <strain evidence="2">NRRL Y-1626</strain>
    </source>
</reference>
<evidence type="ECO:0000313" key="2">
    <source>
        <dbReference type="Proteomes" id="UP000092321"/>
    </source>
</evidence>
<dbReference type="EMBL" id="LXPE01000006">
    <property type="protein sequence ID" value="OBA27925.1"/>
    <property type="molecule type" value="Genomic_DNA"/>
</dbReference>
<protein>
    <submittedName>
        <fullName evidence="1">Uncharacterized protein</fullName>
    </submittedName>
</protein>
<accession>A0A1B7TGY5</accession>
<gene>
    <name evidence="1" type="ORF">HANVADRAFT_47896</name>
</gene>
<evidence type="ECO:0000313" key="1">
    <source>
        <dbReference type="EMBL" id="OBA27925.1"/>
    </source>
</evidence>
<proteinExistence type="predicted"/>
<keyword evidence="2" id="KW-1185">Reference proteome</keyword>
<comment type="caution">
    <text evidence="1">The sequence shown here is derived from an EMBL/GenBank/DDBJ whole genome shotgun (WGS) entry which is preliminary data.</text>
</comment>
<sequence length="146" mass="17153">MKRTLSNVEYEDGEKQSIIKSSELFSTYEFDDQDITLVYDDDDDTVTNSINKKQNIEKISSEKKQLPYFLQLLMNNSKYLDNIPSTINNNNNNIKCFYCEIILNNNNNEVNKCVKCDRYTCHLKSGCSMLDKYNTLYCLECIQNQY</sequence>
<name>A0A1B7TGY5_9ASCO</name>
<organism evidence="1 2">
    <name type="scientific">Hanseniaspora valbyensis NRRL Y-1626</name>
    <dbReference type="NCBI Taxonomy" id="766949"/>
    <lineage>
        <taxon>Eukaryota</taxon>
        <taxon>Fungi</taxon>
        <taxon>Dikarya</taxon>
        <taxon>Ascomycota</taxon>
        <taxon>Saccharomycotina</taxon>
        <taxon>Saccharomycetes</taxon>
        <taxon>Saccharomycodales</taxon>
        <taxon>Saccharomycodaceae</taxon>
        <taxon>Hanseniaspora</taxon>
    </lineage>
</organism>
<dbReference type="AlphaFoldDB" id="A0A1B7TGY5"/>
<dbReference type="Proteomes" id="UP000092321">
    <property type="component" value="Unassembled WGS sequence"/>
</dbReference>